<accession>A0A8J3IZE3</accession>
<keyword evidence="3" id="KW-1185">Reference proteome</keyword>
<evidence type="ECO:0000313" key="2">
    <source>
        <dbReference type="EMBL" id="GID11393.1"/>
    </source>
</evidence>
<gene>
    <name evidence="2" type="ORF">Aru02nite_22820</name>
</gene>
<dbReference type="EMBL" id="BOMB01000012">
    <property type="protein sequence ID" value="GID11393.1"/>
    <property type="molecule type" value="Genomic_DNA"/>
</dbReference>
<feature type="compositionally biased region" description="Gly residues" evidence="1">
    <location>
        <begin position="183"/>
        <end position="196"/>
    </location>
</feature>
<dbReference type="AlphaFoldDB" id="A0A8J3IZE3"/>
<organism evidence="2 3">
    <name type="scientific">Actinocatenispora rupis</name>
    <dbReference type="NCBI Taxonomy" id="519421"/>
    <lineage>
        <taxon>Bacteria</taxon>
        <taxon>Bacillati</taxon>
        <taxon>Actinomycetota</taxon>
        <taxon>Actinomycetes</taxon>
        <taxon>Micromonosporales</taxon>
        <taxon>Micromonosporaceae</taxon>
        <taxon>Actinocatenispora</taxon>
    </lineage>
</organism>
<proteinExistence type="predicted"/>
<comment type="caution">
    <text evidence="2">The sequence shown here is derived from an EMBL/GenBank/DDBJ whole genome shotgun (WGS) entry which is preliminary data.</text>
</comment>
<protein>
    <recommendedName>
        <fullName evidence="4">Excreted virulence factor EspC, type VII ESX diderm</fullName>
    </recommendedName>
</protein>
<feature type="region of interest" description="Disordered" evidence="1">
    <location>
        <begin position="1"/>
        <end position="20"/>
    </location>
</feature>
<sequence length="196" mass="20058">MHPIDAAGSTGKDLTHASDGRSLRADARHLGDVAAELENLAEYFDKDLKAAANKIRSLTHPTAVDGARGYGGAMADWTNPSGRFADADELWRRYGQAAASAGSFSEQLHGAIADLAEGTRTIAKRYTSTEARNDLIARQIENVLTSSSADDRSTGGYAGDDSSPSSAGTGASASGDTSTGAVGSNGDGYGNGGSNE</sequence>
<evidence type="ECO:0008006" key="4">
    <source>
        <dbReference type="Google" id="ProtNLM"/>
    </source>
</evidence>
<reference evidence="2" key="1">
    <citation type="submission" date="2021-01" db="EMBL/GenBank/DDBJ databases">
        <title>Whole genome shotgun sequence of Actinocatenispora rupis NBRC 107355.</title>
        <authorList>
            <person name="Komaki H."/>
            <person name="Tamura T."/>
        </authorList>
    </citation>
    <scope>NUCLEOTIDE SEQUENCE</scope>
    <source>
        <strain evidence="2">NBRC 107355</strain>
    </source>
</reference>
<dbReference type="Proteomes" id="UP000612808">
    <property type="component" value="Unassembled WGS sequence"/>
</dbReference>
<evidence type="ECO:0000256" key="1">
    <source>
        <dbReference type="SAM" id="MobiDB-lite"/>
    </source>
</evidence>
<evidence type="ECO:0000313" key="3">
    <source>
        <dbReference type="Proteomes" id="UP000612808"/>
    </source>
</evidence>
<feature type="region of interest" description="Disordered" evidence="1">
    <location>
        <begin position="146"/>
        <end position="196"/>
    </location>
</feature>
<name>A0A8J3IZE3_9ACTN</name>
<feature type="compositionally biased region" description="Low complexity" evidence="1">
    <location>
        <begin position="159"/>
        <end position="182"/>
    </location>
</feature>